<evidence type="ECO:0008006" key="5">
    <source>
        <dbReference type="Google" id="ProtNLM"/>
    </source>
</evidence>
<name>A0A2T0G8J9_STRAP</name>
<protein>
    <recommendedName>
        <fullName evidence="5">Mannosyl-glycoprotein endo-beta-N-acetylglucosaminidase</fullName>
    </recommendedName>
</protein>
<evidence type="ECO:0000256" key="2">
    <source>
        <dbReference type="SAM" id="SignalP"/>
    </source>
</evidence>
<dbReference type="AlphaFoldDB" id="A0A2T0G8J9"/>
<keyword evidence="2" id="KW-0732">Signal</keyword>
<dbReference type="Proteomes" id="UP000238573">
    <property type="component" value="Unassembled WGS sequence"/>
</dbReference>
<accession>A0A2T0G8J9</accession>
<dbReference type="Pfam" id="PF19085">
    <property type="entry name" value="Choline_bind_2"/>
    <property type="match status" value="3"/>
</dbReference>
<feature type="signal peptide" evidence="2">
    <location>
        <begin position="1"/>
        <end position="27"/>
    </location>
</feature>
<feature type="chain" id="PRO_5015487366" description="Mannosyl-glycoprotein endo-beta-N-acetylglucosaminidase" evidence="2">
    <location>
        <begin position="28"/>
        <end position="489"/>
    </location>
</feature>
<keyword evidence="1" id="KW-0677">Repeat</keyword>
<organism evidence="3 4">
    <name type="scientific">Streptococcus anginosus</name>
    <dbReference type="NCBI Taxonomy" id="1328"/>
    <lineage>
        <taxon>Bacteria</taxon>
        <taxon>Bacillati</taxon>
        <taxon>Bacillota</taxon>
        <taxon>Bacilli</taxon>
        <taxon>Lactobacillales</taxon>
        <taxon>Streptococcaceae</taxon>
        <taxon>Streptococcus</taxon>
        <taxon>Streptococcus anginosus group</taxon>
    </lineage>
</organism>
<dbReference type="InterPro" id="IPR018337">
    <property type="entry name" value="Cell_wall/Cho-bd_repeat"/>
</dbReference>
<gene>
    <name evidence="3" type="ORF">C6A27_01425</name>
</gene>
<dbReference type="EMBL" id="PVSZ01000003">
    <property type="protein sequence ID" value="PRT72384.1"/>
    <property type="molecule type" value="Genomic_DNA"/>
</dbReference>
<evidence type="ECO:0000256" key="1">
    <source>
        <dbReference type="ARBA" id="ARBA00022737"/>
    </source>
</evidence>
<reference evidence="3 4" key="1">
    <citation type="journal article" date="1993" name="J. Dent. Res.">
        <title>The isolation and characterization of milleri group streptococci from dental periapical abscesses.</title>
        <authorList>
            <person name="Fisher L.E."/>
            <person name="Russell R.R."/>
        </authorList>
    </citation>
    <scope>NUCLEOTIDE SEQUENCE [LARGE SCALE GENOMIC DNA]</scope>
    <source>
        <strain evidence="3 4">OUP21</strain>
    </source>
</reference>
<dbReference type="RefSeq" id="WP_106383850.1">
    <property type="nucleotide sequence ID" value="NZ_PVSZ01000003.1"/>
</dbReference>
<evidence type="ECO:0000313" key="3">
    <source>
        <dbReference type="EMBL" id="PRT72384.1"/>
    </source>
</evidence>
<proteinExistence type="predicted"/>
<dbReference type="SUPFAM" id="SSF69360">
    <property type="entry name" value="Cell wall binding repeat"/>
    <property type="match status" value="1"/>
</dbReference>
<sequence length="489" mass="55514">MSKMKKATLIIGGVSLAFLMSATPASAITSPNTAELVQHKQNNINKDITIKVWKTEDEVKSGKPLFTYRTTFKGQLGQNYISEILKNMKDDILSKKLLRSYGYSAETKDFHFFLTDLGGLNVGDSERTPYKIEIKTNKDGTKYQEVSYTTPTTTPHYYYTDKTGKEVSGKTVVSPDDAVYDTYLNKKSTLLIKDGNFAGPTSILKENQQKVFNIKHGKDFSVYLGYGKDVQIDWDQVRKQLPDGLTVTKTDSPQIIKITGSPKKVGNYTIPITLRLPKKNKVTENTTVKLVFNIQGKKNSWGQDAKGDWFYYKADGTLAKNQWIGNTYWVGQDGKMARNSWVDNGKYYVGADGKWVKDAHKPGWHKDAKGDWFYYKADGSLAKNQWIDNTYWVGQDSKMARNAWVDGGKYYVGADGKWVKDAHKPGWHKDAKGDWFFYKTDNTLAKNQWIENTYWVGQDGKMARNAWVDGGKYYVGADGKWIPNRPKKS</sequence>
<dbReference type="Gene3D" id="2.10.270.10">
    <property type="entry name" value="Cholin Binding"/>
    <property type="match status" value="2"/>
</dbReference>
<evidence type="ECO:0000313" key="4">
    <source>
        <dbReference type="Proteomes" id="UP000238573"/>
    </source>
</evidence>
<comment type="caution">
    <text evidence="3">The sequence shown here is derived from an EMBL/GenBank/DDBJ whole genome shotgun (WGS) entry which is preliminary data.</text>
</comment>